<dbReference type="KEGG" id="jag:GJA_437"/>
<dbReference type="EMBL" id="HG322949">
    <property type="protein sequence ID" value="CDG81097.1"/>
    <property type="molecule type" value="Genomic_DNA"/>
</dbReference>
<feature type="transmembrane region" description="Helical" evidence="5">
    <location>
        <begin position="160"/>
        <end position="183"/>
    </location>
</feature>
<feature type="domain" description="Major facilitator superfamily (MFS) profile" evidence="6">
    <location>
        <begin position="202"/>
        <end position="381"/>
    </location>
</feature>
<dbReference type="PANTHER" id="PTHR23514:SF13">
    <property type="entry name" value="INNER MEMBRANE PROTEIN YBJJ"/>
    <property type="match status" value="1"/>
</dbReference>
<dbReference type="GO" id="GO:0016020">
    <property type="term" value="C:membrane"/>
    <property type="evidence" value="ECO:0007669"/>
    <property type="project" value="UniProtKB-SubCell"/>
</dbReference>
<feature type="transmembrane region" description="Helical" evidence="5">
    <location>
        <begin position="74"/>
        <end position="94"/>
    </location>
</feature>
<feature type="transmembrane region" description="Helical" evidence="5">
    <location>
        <begin position="42"/>
        <end position="62"/>
    </location>
</feature>
<feature type="transmembrane region" description="Helical" evidence="5">
    <location>
        <begin position="293"/>
        <end position="314"/>
    </location>
</feature>
<dbReference type="AlphaFoldDB" id="W0V1E5"/>
<reference evidence="7 8" key="1">
    <citation type="journal article" date="2015" name="Genome Announc.">
        <title>Genome Sequence of Mushroom Soft-Rot Pathogen Janthinobacterium agaricidamnosum.</title>
        <authorList>
            <person name="Graupner K."/>
            <person name="Lackner G."/>
            <person name="Hertweck C."/>
        </authorList>
    </citation>
    <scope>NUCLEOTIDE SEQUENCE [LARGE SCALE GENOMIC DNA]</scope>
    <source>
        <strain evidence="8">NBRC 102515 / DSM 9628</strain>
    </source>
</reference>
<gene>
    <name evidence="7" type="ORF">GJA_437</name>
</gene>
<evidence type="ECO:0000256" key="4">
    <source>
        <dbReference type="ARBA" id="ARBA00023136"/>
    </source>
</evidence>
<evidence type="ECO:0000256" key="3">
    <source>
        <dbReference type="ARBA" id="ARBA00022989"/>
    </source>
</evidence>
<dbReference type="InterPro" id="IPR051788">
    <property type="entry name" value="MFS_Transporter"/>
</dbReference>
<evidence type="ECO:0000259" key="6">
    <source>
        <dbReference type="PROSITE" id="PS50850"/>
    </source>
</evidence>
<dbReference type="STRING" id="1349767.GJA_437"/>
<dbReference type="PROSITE" id="PS50850">
    <property type="entry name" value="MFS"/>
    <property type="match status" value="1"/>
</dbReference>
<dbReference type="CDD" id="cd17393">
    <property type="entry name" value="MFS_MosC_like"/>
    <property type="match status" value="1"/>
</dbReference>
<keyword evidence="2 5" id="KW-0812">Transmembrane</keyword>
<dbReference type="GO" id="GO:0022857">
    <property type="term" value="F:transmembrane transporter activity"/>
    <property type="evidence" value="ECO:0007669"/>
    <property type="project" value="InterPro"/>
</dbReference>
<keyword evidence="3 5" id="KW-1133">Transmembrane helix</keyword>
<feature type="transmembrane region" description="Helical" evidence="5">
    <location>
        <begin position="269"/>
        <end position="287"/>
    </location>
</feature>
<dbReference type="Proteomes" id="UP000027604">
    <property type="component" value="Chromosome I"/>
</dbReference>
<dbReference type="Pfam" id="PF07690">
    <property type="entry name" value="MFS_1"/>
    <property type="match status" value="1"/>
</dbReference>
<feature type="transmembrane region" description="Helical" evidence="5">
    <location>
        <begin position="356"/>
        <end position="375"/>
    </location>
</feature>
<dbReference type="HOGENOM" id="CLU_035309_1_0_4"/>
<proteinExistence type="predicted"/>
<comment type="subcellular location">
    <subcellularLocation>
        <location evidence="1">Membrane</location>
        <topology evidence="1">Multi-pass membrane protein</topology>
    </subcellularLocation>
</comment>
<feature type="transmembrane region" description="Helical" evidence="5">
    <location>
        <begin position="100"/>
        <end position="123"/>
    </location>
</feature>
<name>W0V1E5_9BURK</name>
<dbReference type="PANTHER" id="PTHR23514">
    <property type="entry name" value="BYPASS OF STOP CODON PROTEIN 6"/>
    <property type="match status" value="1"/>
</dbReference>
<feature type="transmembrane region" description="Helical" evidence="5">
    <location>
        <begin position="135"/>
        <end position="154"/>
    </location>
</feature>
<keyword evidence="4 5" id="KW-0472">Membrane</keyword>
<dbReference type="InterPro" id="IPR011701">
    <property type="entry name" value="MFS"/>
</dbReference>
<evidence type="ECO:0000256" key="5">
    <source>
        <dbReference type="SAM" id="Phobius"/>
    </source>
</evidence>
<evidence type="ECO:0000256" key="1">
    <source>
        <dbReference type="ARBA" id="ARBA00004141"/>
    </source>
</evidence>
<protein>
    <submittedName>
        <fullName evidence="7">Major Facilitator Superfamily protein</fullName>
    </submittedName>
</protein>
<dbReference type="InterPro" id="IPR020846">
    <property type="entry name" value="MFS_dom"/>
</dbReference>
<feature type="transmembrane region" description="Helical" evidence="5">
    <location>
        <begin position="326"/>
        <end position="350"/>
    </location>
</feature>
<evidence type="ECO:0000313" key="7">
    <source>
        <dbReference type="EMBL" id="CDG81097.1"/>
    </source>
</evidence>
<organism evidence="7 8">
    <name type="scientific">Janthinobacterium agaricidamnosum NBRC 102515 = DSM 9628</name>
    <dbReference type="NCBI Taxonomy" id="1349767"/>
    <lineage>
        <taxon>Bacteria</taxon>
        <taxon>Pseudomonadati</taxon>
        <taxon>Pseudomonadota</taxon>
        <taxon>Betaproteobacteria</taxon>
        <taxon>Burkholderiales</taxon>
        <taxon>Oxalobacteraceae</taxon>
        <taxon>Janthinobacterium</taxon>
    </lineage>
</organism>
<dbReference type="OrthoDB" id="9810941at2"/>
<dbReference type="InterPro" id="IPR036259">
    <property type="entry name" value="MFS_trans_sf"/>
</dbReference>
<keyword evidence="8" id="KW-1185">Reference proteome</keyword>
<evidence type="ECO:0000313" key="8">
    <source>
        <dbReference type="Proteomes" id="UP000027604"/>
    </source>
</evidence>
<dbReference type="Gene3D" id="1.20.1250.20">
    <property type="entry name" value="MFS general substrate transporter like domains"/>
    <property type="match status" value="2"/>
</dbReference>
<dbReference type="SUPFAM" id="SSF103473">
    <property type="entry name" value="MFS general substrate transporter"/>
    <property type="match status" value="1"/>
</dbReference>
<dbReference type="RefSeq" id="WP_038488241.1">
    <property type="nucleotide sequence ID" value="NZ_BCTH01000023.1"/>
</dbReference>
<evidence type="ECO:0000256" key="2">
    <source>
        <dbReference type="ARBA" id="ARBA00022692"/>
    </source>
</evidence>
<dbReference type="eggNOG" id="COG2814">
    <property type="taxonomic scope" value="Bacteria"/>
</dbReference>
<sequence length="381" mass="38958">MECIGPLQQRATRLVFFAAGLGMATWAPLVPYAKERLGLEEGALGLLLLCLGCGSLFAMPFTGALSARFGCRRVILASGAILSLLLPGLALAASPWELGLVLFLFGASAGTFDVAINIQAVIVEKASGRSMMSGFHALFSVGGFAGAGLMALLLWLGLAPAWSCAVIIVLMALVLSAAQNHLLHTPEPAGAKSPLFVMPHGSVILIGLLCFIVFLAEGAVLDWSALFLTSTRELDPAKGGLGYAAFAIAMTTGRFTGDAIVRRFGGKRVLLVGGLCAAAGFFLTVLAPSANLALLGFVLVGLGCANIVPILFTAAGSQHTMPASMAVAAITTIGYAGILAGPALIGFIAHATNLKFSFAALGCALLLVAASSRIGPDKKTA</sequence>
<feature type="transmembrane region" description="Helical" evidence="5">
    <location>
        <begin position="195"/>
        <end position="220"/>
    </location>
</feature>
<feature type="transmembrane region" description="Helical" evidence="5">
    <location>
        <begin position="12"/>
        <end position="30"/>
    </location>
</feature>
<feature type="transmembrane region" description="Helical" evidence="5">
    <location>
        <begin position="240"/>
        <end position="257"/>
    </location>
</feature>
<accession>W0V1E5</accession>
<dbReference type="PATRIC" id="fig|1349767.4.peg.2151"/>